<proteinExistence type="predicted"/>
<protein>
    <recommendedName>
        <fullName evidence="5">PKD domain-containing protein</fullName>
    </recommendedName>
</protein>
<organism evidence="3 4">
    <name type="scientific">Actinocrispum wychmicini</name>
    <dbReference type="NCBI Taxonomy" id="1213861"/>
    <lineage>
        <taxon>Bacteria</taxon>
        <taxon>Bacillati</taxon>
        <taxon>Actinomycetota</taxon>
        <taxon>Actinomycetes</taxon>
        <taxon>Pseudonocardiales</taxon>
        <taxon>Pseudonocardiaceae</taxon>
        <taxon>Actinocrispum</taxon>
    </lineage>
</organism>
<keyword evidence="2" id="KW-1133">Transmembrane helix</keyword>
<dbReference type="EMBL" id="SLWS01000008">
    <property type="protein sequence ID" value="TCO55210.1"/>
    <property type="molecule type" value="Genomic_DNA"/>
</dbReference>
<dbReference type="InterPro" id="IPR013783">
    <property type="entry name" value="Ig-like_fold"/>
</dbReference>
<dbReference type="GO" id="GO:0005975">
    <property type="term" value="P:carbohydrate metabolic process"/>
    <property type="evidence" value="ECO:0007669"/>
    <property type="project" value="UniProtKB-ARBA"/>
</dbReference>
<feature type="region of interest" description="Disordered" evidence="1">
    <location>
        <begin position="364"/>
        <end position="443"/>
    </location>
</feature>
<keyword evidence="4" id="KW-1185">Reference proteome</keyword>
<feature type="compositionally biased region" description="Low complexity" evidence="1">
    <location>
        <begin position="633"/>
        <end position="662"/>
    </location>
</feature>
<evidence type="ECO:0000313" key="4">
    <source>
        <dbReference type="Proteomes" id="UP000295680"/>
    </source>
</evidence>
<feature type="compositionally biased region" description="Polar residues" evidence="1">
    <location>
        <begin position="390"/>
        <end position="401"/>
    </location>
</feature>
<reference evidence="3 4" key="1">
    <citation type="submission" date="2019-03" db="EMBL/GenBank/DDBJ databases">
        <title>Genomic Encyclopedia of Type Strains, Phase IV (KMG-IV): sequencing the most valuable type-strain genomes for metagenomic binning, comparative biology and taxonomic classification.</title>
        <authorList>
            <person name="Goeker M."/>
        </authorList>
    </citation>
    <scope>NUCLEOTIDE SEQUENCE [LARGE SCALE GENOMIC DNA]</scope>
    <source>
        <strain evidence="3 4">DSM 45934</strain>
    </source>
</reference>
<keyword evidence="2" id="KW-0812">Transmembrane</keyword>
<keyword evidence="2" id="KW-0472">Membrane</keyword>
<dbReference type="InterPro" id="IPR015943">
    <property type="entry name" value="WD40/YVTN_repeat-like_dom_sf"/>
</dbReference>
<feature type="transmembrane region" description="Helical" evidence="2">
    <location>
        <begin position="693"/>
        <end position="710"/>
    </location>
</feature>
<evidence type="ECO:0000256" key="1">
    <source>
        <dbReference type="SAM" id="MobiDB-lite"/>
    </source>
</evidence>
<name>A0A4V2S695_9PSEU</name>
<evidence type="ECO:0000313" key="3">
    <source>
        <dbReference type="EMBL" id="TCO55210.1"/>
    </source>
</evidence>
<feature type="compositionally biased region" description="Polar residues" evidence="1">
    <location>
        <begin position="369"/>
        <end position="383"/>
    </location>
</feature>
<comment type="caution">
    <text evidence="3">The sequence shown here is derived from an EMBL/GenBank/DDBJ whole genome shotgun (WGS) entry which is preliminary data.</text>
</comment>
<dbReference type="PANTHER" id="PTHR47197">
    <property type="entry name" value="PROTEIN NIRF"/>
    <property type="match status" value="1"/>
</dbReference>
<dbReference type="PANTHER" id="PTHR47197:SF3">
    <property type="entry name" value="DIHYDRO-HEME D1 DEHYDROGENASE"/>
    <property type="match status" value="1"/>
</dbReference>
<sequence>MRVNWSLHRRWILAGAAVAVVGAIVAFGADDGNPATDMKVLPGMAWLTSANVGQLTLLDGSTAEVVAQIAVASAGNALDVVQSGTTAYAVDRTAGTVRRIDAATFEPTRPVAPIANAQAGLTAFAGPHVLYVMDGQRGVYVNADPKTASPLGEPNALAAQLDDGTAGLDDVGRLWLVDNGTGDLTSVDHSRRTTTHGVVRPGHNTLAIANGSPVIVNAAEHKVIMVDPDTGGVARAIDLDLRSTDTVQVSGSPHAPRAYVVASRGVLNVCDLDAGSCDRTIPLGAEGQLGAAVEAANRIFVPDYSTGQIWIVDLTTGAVVAKPVVLRPAGRFQLRAQDDMVFFNDPKTERAGVVHFDGNIVNAAKYDPTNPSKGLTTPLNHSNGPAPAPEQQSSAVPSTSALPPGPQNPQTSPNPQGSQSQTSRGSTTQSSLSSTTSSSSQAPVPSLVVSASTAAPVAGDQVTFNVKAADNSTLTNVTWTFNGNGGDAGNGAGTPISHTWATDGGPFLITVHATVPDGRSTVGSTQVTVAKTPTINVTLQVSAGGTVSGGPFGSCAGTCTQAVDRRHDITLKATPDNAHTFDKFSVAECGQPGVTTCVLRMASHAADLTIPVTFKVKPLPTTTPQPTTPMPTPTGTATGTTPPGTSPPGLRMRGGAIDGADAADPRHAAQTQAAPGTCDGDTSETCESPAHRWGFVWILLAAGLGLLAVIRRGRRRKLTRG</sequence>
<dbReference type="Gene3D" id="2.60.40.10">
    <property type="entry name" value="Immunoglobulins"/>
    <property type="match status" value="1"/>
</dbReference>
<dbReference type="Gene3D" id="2.130.10.10">
    <property type="entry name" value="YVTN repeat-like/Quinoprotein amine dehydrogenase"/>
    <property type="match status" value="2"/>
</dbReference>
<dbReference type="AlphaFoldDB" id="A0A4V2S695"/>
<dbReference type="Proteomes" id="UP000295680">
    <property type="component" value="Unassembled WGS sequence"/>
</dbReference>
<feature type="region of interest" description="Disordered" evidence="1">
    <location>
        <begin position="617"/>
        <end position="685"/>
    </location>
</feature>
<dbReference type="InterPro" id="IPR051200">
    <property type="entry name" value="Host-pathogen_enzymatic-act"/>
</dbReference>
<evidence type="ECO:0008006" key="5">
    <source>
        <dbReference type="Google" id="ProtNLM"/>
    </source>
</evidence>
<dbReference type="SUPFAM" id="SSF63825">
    <property type="entry name" value="YWTD domain"/>
    <property type="match status" value="1"/>
</dbReference>
<feature type="compositionally biased region" description="Pro residues" evidence="1">
    <location>
        <begin position="621"/>
        <end position="632"/>
    </location>
</feature>
<evidence type="ECO:0000256" key="2">
    <source>
        <dbReference type="SAM" id="Phobius"/>
    </source>
</evidence>
<feature type="compositionally biased region" description="Low complexity" evidence="1">
    <location>
        <begin position="415"/>
        <end position="443"/>
    </location>
</feature>
<gene>
    <name evidence="3" type="ORF">EV192_108500</name>
</gene>
<accession>A0A4V2S695</accession>